<name>A0ABY1MNU4_9PROT</name>
<keyword evidence="2" id="KW-1185">Reference proteome</keyword>
<proteinExistence type="predicted"/>
<protein>
    <submittedName>
        <fullName evidence="1">Transposase</fullName>
    </submittedName>
</protein>
<dbReference type="Proteomes" id="UP000193925">
    <property type="component" value="Chromosome AFERRI"/>
</dbReference>
<organism evidence="1 2">
    <name type="scientific">Acidithiobacillus ferrivorans</name>
    <dbReference type="NCBI Taxonomy" id="160808"/>
    <lineage>
        <taxon>Bacteria</taxon>
        <taxon>Pseudomonadati</taxon>
        <taxon>Pseudomonadota</taxon>
        <taxon>Acidithiobacillia</taxon>
        <taxon>Acidithiobacillales</taxon>
        <taxon>Acidithiobacillaceae</taxon>
        <taxon>Acidithiobacillus</taxon>
    </lineage>
</organism>
<sequence length="88" mass="9652">MGGDKHGAGILSKSAIHHVHNVSLPRIVEMRVAQLQPVFHYLNERSSAWLGALEEQLVAGLRALEVDHERVKSIAGWGYIINSISTAN</sequence>
<dbReference type="EMBL" id="LT841305">
    <property type="protein sequence ID" value="SMH65469.1"/>
    <property type="molecule type" value="Genomic_DNA"/>
</dbReference>
<accession>A0ABY1MNU4</accession>
<gene>
    <name evidence="1" type="ORF">AFERRI_20251</name>
</gene>
<evidence type="ECO:0000313" key="1">
    <source>
        <dbReference type="EMBL" id="SMH65469.1"/>
    </source>
</evidence>
<reference evidence="1 2" key="1">
    <citation type="submission" date="2017-03" db="EMBL/GenBank/DDBJ databases">
        <authorList>
            <person name="Regsiter A."/>
            <person name="William W."/>
        </authorList>
    </citation>
    <scope>NUCLEOTIDE SEQUENCE [LARGE SCALE GENOMIC DNA]</scope>
    <source>
        <strain evidence="1">PRJEB5721</strain>
    </source>
</reference>
<evidence type="ECO:0000313" key="2">
    <source>
        <dbReference type="Proteomes" id="UP000193925"/>
    </source>
</evidence>